<sequence>MYGLIFERQDGSRYYTRENNIDVKEFNPPGPSYITERVVMETFDGEIDMGSTLGRREIPFQLFLKCSEYGEYILKRNEFVRFVSGKQEIFVIDERHKTVRWPVKIEGLSVMQKGGAPMADIGGTFVCSQGVSESLATTQDPLFFETNLWSLGQNIPNSEDIRYKFNTNRFRVYNASDVLINPERYPLVIRYKGMSEGLTIANQTTGQSWTYTGTTREIDIIELNQVYPLLNGANVYKDTSKSEIWLLPGWNDFVITGSTGPLEILFDFRFYYYM</sequence>
<dbReference type="Pfam" id="PF05709">
    <property type="entry name" value="Sipho_tail"/>
    <property type="match status" value="1"/>
</dbReference>
<evidence type="ECO:0000313" key="2">
    <source>
        <dbReference type="EMBL" id="MBC2239751.1"/>
    </source>
</evidence>
<dbReference type="RefSeq" id="WP_185358235.1">
    <property type="nucleotide sequence ID" value="NZ_JAARON010000007.1"/>
</dbReference>
<feature type="domain" description="Siphovirus-type tail component RIFT-related" evidence="1">
    <location>
        <begin position="11"/>
        <end position="106"/>
    </location>
</feature>
<organism evidence="2 3">
    <name type="scientific">Listeria booriae</name>
    <dbReference type="NCBI Taxonomy" id="1552123"/>
    <lineage>
        <taxon>Bacteria</taxon>
        <taxon>Bacillati</taxon>
        <taxon>Bacillota</taxon>
        <taxon>Bacilli</taxon>
        <taxon>Bacillales</taxon>
        <taxon>Listeriaceae</taxon>
        <taxon>Listeria</taxon>
    </lineage>
</organism>
<protein>
    <submittedName>
        <fullName evidence="2">Phage tail family protein</fullName>
    </submittedName>
</protein>
<reference evidence="2 3" key="1">
    <citation type="submission" date="2020-03" db="EMBL/GenBank/DDBJ databases">
        <title>Soil Listeria distribution.</title>
        <authorList>
            <person name="Liao J."/>
            <person name="Wiedmann M."/>
        </authorList>
    </citation>
    <scope>NUCLEOTIDE SEQUENCE [LARGE SCALE GENOMIC DNA]</scope>
    <source>
        <strain evidence="2 3">FSL L7-0149</strain>
    </source>
</reference>
<dbReference type="AlphaFoldDB" id="A0A841WG39"/>
<dbReference type="Proteomes" id="UP000553016">
    <property type="component" value="Unassembled WGS sequence"/>
</dbReference>
<gene>
    <name evidence="2" type="ORF">HCB35_04635</name>
</gene>
<dbReference type="EMBL" id="JAARZA010000002">
    <property type="protein sequence ID" value="MBC2239751.1"/>
    <property type="molecule type" value="Genomic_DNA"/>
</dbReference>
<dbReference type="InterPro" id="IPR008841">
    <property type="entry name" value="Siphovirus-type_tail_N"/>
</dbReference>
<evidence type="ECO:0000259" key="1">
    <source>
        <dbReference type="Pfam" id="PF05709"/>
    </source>
</evidence>
<name>A0A841WG39_9LIST</name>
<accession>A0A841WG39</accession>
<proteinExistence type="predicted"/>
<comment type="caution">
    <text evidence="2">The sequence shown here is derived from an EMBL/GenBank/DDBJ whole genome shotgun (WGS) entry which is preliminary data.</text>
</comment>
<evidence type="ECO:0000313" key="3">
    <source>
        <dbReference type="Proteomes" id="UP000553016"/>
    </source>
</evidence>